<gene>
    <name evidence="2" type="ORF">chiPu_0024045</name>
</gene>
<dbReference type="EMBL" id="BEZZ01031675">
    <property type="protein sequence ID" value="GCC40254.1"/>
    <property type="molecule type" value="Genomic_DNA"/>
</dbReference>
<feature type="non-terminal residue" evidence="2">
    <location>
        <position position="1"/>
    </location>
</feature>
<evidence type="ECO:0008006" key="4">
    <source>
        <dbReference type="Google" id="ProtNLM"/>
    </source>
</evidence>
<dbReference type="AlphaFoldDB" id="A0A401TCC0"/>
<comment type="caution">
    <text evidence="2">The sequence shown here is derived from an EMBL/GenBank/DDBJ whole genome shotgun (WGS) entry which is preliminary data.</text>
</comment>
<proteinExistence type="predicted"/>
<dbReference type="InterPro" id="IPR046341">
    <property type="entry name" value="SET_dom_sf"/>
</dbReference>
<organism evidence="2 3">
    <name type="scientific">Chiloscyllium punctatum</name>
    <name type="common">Brownbanded bambooshark</name>
    <name type="synonym">Hemiscyllium punctatum</name>
    <dbReference type="NCBI Taxonomy" id="137246"/>
    <lineage>
        <taxon>Eukaryota</taxon>
        <taxon>Metazoa</taxon>
        <taxon>Chordata</taxon>
        <taxon>Craniata</taxon>
        <taxon>Vertebrata</taxon>
        <taxon>Chondrichthyes</taxon>
        <taxon>Elasmobranchii</taxon>
        <taxon>Galeomorphii</taxon>
        <taxon>Galeoidea</taxon>
        <taxon>Orectolobiformes</taxon>
        <taxon>Hemiscylliidae</taxon>
        <taxon>Chiloscyllium</taxon>
    </lineage>
</organism>
<sequence length="124" mass="13584">DDSLYDGFSAILPVEEPNADDETGPLSLSAHDLSSPATSNEDFTPKEGSPYKAPIYIPDDIPIPPEFELRESSIPGAGLGIWTKRKLEIGEKLGPYVGEELSSLKDPSHGWEVSTRFNFSVFQM</sequence>
<dbReference type="OrthoDB" id="40579at2759"/>
<dbReference type="Proteomes" id="UP000287033">
    <property type="component" value="Unassembled WGS sequence"/>
</dbReference>
<accession>A0A401TCC0</accession>
<name>A0A401TCC0_CHIPU</name>
<dbReference type="STRING" id="137246.A0A401TCC0"/>
<evidence type="ECO:0000256" key="1">
    <source>
        <dbReference type="SAM" id="MobiDB-lite"/>
    </source>
</evidence>
<evidence type="ECO:0000313" key="2">
    <source>
        <dbReference type="EMBL" id="GCC40254.1"/>
    </source>
</evidence>
<keyword evidence="3" id="KW-1185">Reference proteome</keyword>
<dbReference type="Gene3D" id="2.170.270.10">
    <property type="entry name" value="SET domain"/>
    <property type="match status" value="1"/>
</dbReference>
<evidence type="ECO:0000313" key="3">
    <source>
        <dbReference type="Proteomes" id="UP000287033"/>
    </source>
</evidence>
<feature type="region of interest" description="Disordered" evidence="1">
    <location>
        <begin position="12"/>
        <end position="55"/>
    </location>
</feature>
<reference evidence="2 3" key="1">
    <citation type="journal article" date="2018" name="Nat. Ecol. Evol.">
        <title>Shark genomes provide insights into elasmobranch evolution and the origin of vertebrates.</title>
        <authorList>
            <person name="Hara Y"/>
            <person name="Yamaguchi K"/>
            <person name="Onimaru K"/>
            <person name="Kadota M"/>
            <person name="Koyanagi M"/>
            <person name="Keeley SD"/>
            <person name="Tatsumi K"/>
            <person name="Tanaka K"/>
            <person name="Motone F"/>
            <person name="Kageyama Y"/>
            <person name="Nozu R"/>
            <person name="Adachi N"/>
            <person name="Nishimura O"/>
            <person name="Nakagawa R"/>
            <person name="Tanegashima C"/>
            <person name="Kiyatake I"/>
            <person name="Matsumoto R"/>
            <person name="Murakumo K"/>
            <person name="Nishida K"/>
            <person name="Terakita A"/>
            <person name="Kuratani S"/>
            <person name="Sato K"/>
            <person name="Hyodo S Kuraku.S."/>
        </authorList>
    </citation>
    <scope>NUCLEOTIDE SEQUENCE [LARGE SCALE GENOMIC DNA]</scope>
</reference>
<dbReference type="OMA" id="YGWEVRI"/>
<dbReference type="SUPFAM" id="SSF82199">
    <property type="entry name" value="SET domain"/>
    <property type="match status" value="1"/>
</dbReference>
<protein>
    <recommendedName>
        <fullName evidence="4">MDS1 and EVI1 complex locus protein MDS1</fullName>
    </recommendedName>
</protein>